<protein>
    <submittedName>
        <fullName evidence="5">AP-5 complex subunit zeta-1 isoform X1</fullName>
    </submittedName>
</protein>
<feature type="domain" description="AP-5 complex subunit zeta-1 ARM repeats" evidence="1">
    <location>
        <begin position="413"/>
        <end position="530"/>
    </location>
</feature>
<evidence type="ECO:0000313" key="5">
    <source>
        <dbReference type="RefSeq" id="XP_029294343.1"/>
    </source>
</evidence>
<dbReference type="InParanoid" id="A0A6J2Q7D0"/>
<feature type="domain" description="AP-5 complex subunit zeta-1 N-terminal TPR" evidence="2">
    <location>
        <begin position="1"/>
        <end position="267"/>
    </location>
</feature>
<dbReference type="CTD" id="9907"/>
<name>A0A6J2Q7D0_COTGO</name>
<evidence type="ECO:0000259" key="3">
    <source>
        <dbReference type="Pfam" id="PF25154"/>
    </source>
</evidence>
<dbReference type="GO" id="GO:0044599">
    <property type="term" value="C:AP-5 adaptor complex"/>
    <property type="evidence" value="ECO:0007669"/>
    <property type="project" value="InterPro"/>
</dbReference>
<proteinExistence type="predicted"/>
<dbReference type="Pfam" id="PF25154">
    <property type="entry name" value="TPR_AP5Z1_C"/>
    <property type="match status" value="1"/>
</dbReference>
<feature type="domain" description="AP-5 complex subunit zeta-1 C-terminal TPR" evidence="3">
    <location>
        <begin position="542"/>
        <end position="888"/>
    </location>
</feature>
<dbReference type="KEGG" id="cgob:115012719"/>
<dbReference type="Proteomes" id="UP000504630">
    <property type="component" value="Chromosome 8"/>
</dbReference>
<dbReference type="InterPro" id="IPR056856">
    <property type="entry name" value="TPR_AP5Z1_C"/>
</dbReference>
<reference evidence="5" key="1">
    <citation type="submission" date="2025-08" db="UniProtKB">
        <authorList>
            <consortium name="RefSeq"/>
        </authorList>
    </citation>
    <scope>IDENTIFICATION</scope>
</reference>
<evidence type="ECO:0000313" key="4">
    <source>
        <dbReference type="Proteomes" id="UP000504630"/>
    </source>
</evidence>
<sequence length="892" mass="99115">MYSHGSESLIKQAREIQEPELQKFHSRLGKLLQGKELGHETVDSLQRLHLILSATKYTRALPPELQKRVQSLLSSPAEQFQVLSSAVLRETLPLSDQKENYIQENTSQLNSHVAALLLSQAGSRADVTSLCAQLLRSLESRQSEGPANSLTHTLPILNTILTHSPECLTEDHVTLLSKKLVDWLRYASITQGGSTSSGGFFTGPRSRQPVPTAELDGTVSGDFFTVLCVGQGFTEDQWMNVYSFSMLRHWLLTYHFVSNGNSTADTGMTSPPIKTTTFCLPVPERLIASCHSCKEHQPQRVHFEGCNSFTSQMTCSVFSSSPAHRLQLSLSFSLSHSFSNDFFLSLDLSFLTSRVADDRSEVDGSVVSMVSATSSSSRLLPPKERVREKAFQYCQRLIEQSDRKAHKRTDTDLQKACLVEAVCILDCVCEEDASLVYRTFPCIKALFGRLSSDLSFARVLLPIAQFYLNHGEMAAVDCESVWKLVFDRFPAELFNDHFLAHELLRFLRLNLESLQLRVPQYTRSFPNLLKFLAWDSPAVVDDFVDLLPSLVTAGTAVELLHTLLDLPCLSATLVLQVRSTSLPISEPGGRGLLSLDAFRSPSFRGLFLFLLRGEAGAGDTIDRLSTLHELLAETANWPRVVQCAQTVPMLLHIFFNTVITVADEKLLAHLVLVMLERSSLLLNIPKYNKEIHRVFSSHLLRLCKLHPSLVVDQSHELLEFAGATANVYNKEEIYTHAVWVLGEYLSVSCDSRCSVSLITSCFEALEAVLFEITSSAPPPGADCPAPRVVTTLMSALAKLASRSHDLIPRVSLFLSKLRTVTRGGPVAWCSDEEDLVAIVMRGEELWSLLKAPGVAQSVLTPPPHVTTPQWHRDTNVAMPLRLRALTNLTHSH</sequence>
<gene>
    <name evidence="5" type="primary">ap5z1</name>
</gene>
<evidence type="ECO:0000259" key="2">
    <source>
        <dbReference type="Pfam" id="PF25153"/>
    </source>
</evidence>
<dbReference type="AlphaFoldDB" id="A0A6J2Q7D0"/>
<dbReference type="InterPro" id="IPR028222">
    <property type="entry name" value="AP5Z1"/>
</dbReference>
<keyword evidence="4" id="KW-1185">Reference proteome</keyword>
<dbReference type="GeneID" id="115012719"/>
<dbReference type="InterPro" id="IPR055450">
    <property type="entry name" value="AP5Z1_ARM"/>
</dbReference>
<dbReference type="Pfam" id="PF14764">
    <property type="entry name" value="SPG48"/>
    <property type="match status" value="1"/>
</dbReference>
<accession>A0A6J2Q7D0</accession>
<evidence type="ECO:0000259" key="1">
    <source>
        <dbReference type="Pfam" id="PF14764"/>
    </source>
</evidence>
<dbReference type="OrthoDB" id="744564at2759"/>
<dbReference type="PANTHER" id="PTHR46488:SF1">
    <property type="entry name" value="AP-5 COMPLEX SUBUNIT ZETA-1"/>
    <property type="match status" value="1"/>
</dbReference>
<organism evidence="4 5">
    <name type="scientific">Cottoperca gobio</name>
    <name type="common">Frogmouth</name>
    <name type="synonym">Aphritis gobio</name>
    <dbReference type="NCBI Taxonomy" id="56716"/>
    <lineage>
        <taxon>Eukaryota</taxon>
        <taxon>Metazoa</taxon>
        <taxon>Chordata</taxon>
        <taxon>Craniata</taxon>
        <taxon>Vertebrata</taxon>
        <taxon>Euteleostomi</taxon>
        <taxon>Actinopterygii</taxon>
        <taxon>Neopterygii</taxon>
        <taxon>Teleostei</taxon>
        <taxon>Neoteleostei</taxon>
        <taxon>Acanthomorphata</taxon>
        <taxon>Eupercaria</taxon>
        <taxon>Perciformes</taxon>
        <taxon>Notothenioidei</taxon>
        <taxon>Bovichtidae</taxon>
        <taxon>Cottoperca</taxon>
    </lineage>
</organism>
<dbReference type="Pfam" id="PF25153">
    <property type="entry name" value="TPR_AP5Z1"/>
    <property type="match status" value="1"/>
</dbReference>
<dbReference type="PANTHER" id="PTHR46488">
    <property type="entry name" value="AP-5 COMPLEX SUBUNIT ZETA-1"/>
    <property type="match status" value="1"/>
</dbReference>
<dbReference type="InterPro" id="IPR056857">
    <property type="entry name" value="TPR_AP5Z1_N"/>
</dbReference>
<dbReference type="RefSeq" id="XP_029294343.1">
    <property type="nucleotide sequence ID" value="XM_029438483.1"/>
</dbReference>